<dbReference type="Pfam" id="PF17642">
    <property type="entry name" value="TssD"/>
    <property type="match status" value="1"/>
</dbReference>
<protein>
    <recommendedName>
        <fullName evidence="3">Type VI secretion system needle protein Hcp</fullName>
    </recommendedName>
</protein>
<dbReference type="GO" id="GO:0033104">
    <property type="term" value="C:type VI protein secretion system complex"/>
    <property type="evidence" value="ECO:0007669"/>
    <property type="project" value="InterPro"/>
</dbReference>
<accession>A0A2H1EDC6</accession>
<proteinExistence type="predicted"/>
<dbReference type="GeneID" id="47724150"/>
<gene>
    <name evidence="1" type="ORF">MARIT_2691</name>
</gene>
<organism evidence="1 2">
    <name type="scientific">Tenacibaculum maritimum NCIMB 2154</name>
    <dbReference type="NCBI Taxonomy" id="1349785"/>
    <lineage>
        <taxon>Bacteria</taxon>
        <taxon>Pseudomonadati</taxon>
        <taxon>Bacteroidota</taxon>
        <taxon>Flavobacteriia</taxon>
        <taxon>Flavobacteriales</taxon>
        <taxon>Flavobacteriaceae</taxon>
        <taxon>Tenacibaculum</taxon>
    </lineage>
</organism>
<evidence type="ECO:0008006" key="3">
    <source>
        <dbReference type="Google" id="ProtNLM"/>
    </source>
</evidence>
<dbReference type="OrthoDB" id="955509at2"/>
<dbReference type="STRING" id="1349785.GCA_000509405_01137"/>
<reference evidence="1 2" key="1">
    <citation type="submission" date="2016-11" db="EMBL/GenBank/DDBJ databases">
        <authorList>
            <person name="Jaros S."/>
            <person name="Januszkiewicz K."/>
            <person name="Wedrychowicz H."/>
        </authorList>
    </citation>
    <scope>NUCLEOTIDE SEQUENCE [LARGE SCALE GENOMIC DNA]</scope>
    <source>
        <strain evidence="1">NCIMB 2154T</strain>
    </source>
</reference>
<dbReference type="Proteomes" id="UP000231564">
    <property type="component" value="Chromosome MARIT"/>
</dbReference>
<name>A0A2H1EDC6_9FLAO</name>
<dbReference type="InterPro" id="IPR041408">
    <property type="entry name" value="Hcp_Tssd"/>
</dbReference>
<dbReference type="KEGG" id="tmar:MARIT_2691"/>
<evidence type="ECO:0000313" key="1">
    <source>
        <dbReference type="EMBL" id="SFZ84317.1"/>
    </source>
</evidence>
<sequence length="132" mass="15067">MGSFRAVFTFEGKEFDVLYSKHEFSRNTDKKGKPSSNILGGRVEISFESTEDTTVIEAMLNSQFKPVAGKITYKKTEEDAKMKELEFHNAYVVYYKETLDVNNEIPMTTKVVFSAEEITLGNAALHNRWPRA</sequence>
<keyword evidence="2" id="KW-1185">Reference proteome</keyword>
<dbReference type="RefSeq" id="WP_024741547.1">
    <property type="nucleotide sequence ID" value="NZ_BAUG01000029.1"/>
</dbReference>
<dbReference type="AlphaFoldDB" id="A0A2H1EDC6"/>
<dbReference type="EMBL" id="LT634361">
    <property type="protein sequence ID" value="SFZ84317.1"/>
    <property type="molecule type" value="Genomic_DNA"/>
</dbReference>
<evidence type="ECO:0000313" key="2">
    <source>
        <dbReference type="Proteomes" id="UP000231564"/>
    </source>
</evidence>